<dbReference type="PROSITE" id="PS50222">
    <property type="entry name" value="EF_HAND_2"/>
    <property type="match status" value="1"/>
</dbReference>
<dbReference type="Gene3D" id="1.10.238.10">
    <property type="entry name" value="EF-hand"/>
    <property type="match status" value="1"/>
</dbReference>
<evidence type="ECO:0000313" key="4">
    <source>
        <dbReference type="EMBL" id="VFT94891.1"/>
    </source>
</evidence>
<feature type="domain" description="EF-hand" evidence="2">
    <location>
        <begin position="109"/>
        <end position="144"/>
    </location>
</feature>
<keyword evidence="5" id="KW-1185">Reference proteome</keyword>
<evidence type="ECO:0000256" key="1">
    <source>
        <dbReference type="ARBA" id="ARBA00022837"/>
    </source>
</evidence>
<dbReference type="InterPro" id="IPR018247">
    <property type="entry name" value="EF_Hand_1_Ca_BS"/>
</dbReference>
<dbReference type="OrthoDB" id="79127at2759"/>
<reference evidence="3" key="2">
    <citation type="submission" date="2019-06" db="EMBL/GenBank/DDBJ databases">
        <title>Genomics analysis of Aphanomyces spp. identifies a new class of oomycete effector associated with host adaptation.</title>
        <authorList>
            <person name="Gaulin E."/>
        </authorList>
    </citation>
    <scope>NUCLEOTIDE SEQUENCE</scope>
    <source>
        <strain evidence="3">CBS 578.67</strain>
    </source>
</reference>
<dbReference type="InterPro" id="IPR011992">
    <property type="entry name" value="EF-hand-dom_pair"/>
</dbReference>
<gene>
    <name evidence="4" type="primary">Aste57867_18153</name>
    <name evidence="3" type="ORF">As57867_018091</name>
    <name evidence="4" type="ORF">ASTE57867_18153</name>
</gene>
<accession>A0A485LAQ5</accession>
<sequence>MFKRKKNAAVAGEAKRDRFAALGDPVDLVKQFPLYSAKEIKAMQKQFYTWLMDTDPNEENVEVACSVLVSQPDVRLNKLFALALYDLAGHTASFQDYLQVLTAFHRKTSLPEKRTALFRLYDVDKDGVVSPADVARILNKCHSDSMLSSIDVDMVAPVVRSFMKSSATGLSQAEFNQVRAYAYKLEQGMVRQR</sequence>
<dbReference type="InterPro" id="IPR002048">
    <property type="entry name" value="EF_hand_dom"/>
</dbReference>
<dbReference type="Proteomes" id="UP000332933">
    <property type="component" value="Unassembled WGS sequence"/>
</dbReference>
<evidence type="ECO:0000259" key="2">
    <source>
        <dbReference type="PROSITE" id="PS50222"/>
    </source>
</evidence>
<dbReference type="PROSITE" id="PS00018">
    <property type="entry name" value="EF_HAND_1"/>
    <property type="match status" value="1"/>
</dbReference>
<evidence type="ECO:0000313" key="5">
    <source>
        <dbReference type="Proteomes" id="UP000332933"/>
    </source>
</evidence>
<proteinExistence type="predicted"/>
<dbReference type="AlphaFoldDB" id="A0A485LAQ5"/>
<keyword evidence="1" id="KW-0106">Calcium</keyword>
<evidence type="ECO:0000313" key="3">
    <source>
        <dbReference type="EMBL" id="KAF0690421.1"/>
    </source>
</evidence>
<reference evidence="4 5" key="1">
    <citation type="submission" date="2019-03" db="EMBL/GenBank/DDBJ databases">
        <authorList>
            <person name="Gaulin E."/>
            <person name="Dumas B."/>
        </authorList>
    </citation>
    <scope>NUCLEOTIDE SEQUENCE [LARGE SCALE GENOMIC DNA]</scope>
    <source>
        <strain evidence="4">CBS 568.67</strain>
    </source>
</reference>
<organism evidence="4 5">
    <name type="scientific">Aphanomyces stellatus</name>
    <dbReference type="NCBI Taxonomy" id="120398"/>
    <lineage>
        <taxon>Eukaryota</taxon>
        <taxon>Sar</taxon>
        <taxon>Stramenopiles</taxon>
        <taxon>Oomycota</taxon>
        <taxon>Saprolegniomycetes</taxon>
        <taxon>Saprolegniales</taxon>
        <taxon>Verrucalvaceae</taxon>
        <taxon>Aphanomyces</taxon>
    </lineage>
</organism>
<dbReference type="SUPFAM" id="SSF47473">
    <property type="entry name" value="EF-hand"/>
    <property type="match status" value="1"/>
</dbReference>
<dbReference type="EMBL" id="CAADRA010006399">
    <property type="protein sequence ID" value="VFT94891.1"/>
    <property type="molecule type" value="Genomic_DNA"/>
</dbReference>
<dbReference type="EMBL" id="VJMH01006378">
    <property type="protein sequence ID" value="KAF0690421.1"/>
    <property type="molecule type" value="Genomic_DNA"/>
</dbReference>
<dbReference type="GO" id="GO:0005509">
    <property type="term" value="F:calcium ion binding"/>
    <property type="evidence" value="ECO:0007669"/>
    <property type="project" value="InterPro"/>
</dbReference>
<name>A0A485LAQ5_9STRA</name>
<protein>
    <submittedName>
        <fullName evidence="4">Aste57867_18153 protein</fullName>
    </submittedName>
</protein>